<evidence type="ECO:0000313" key="5">
    <source>
        <dbReference type="EMBL" id="GCE76279.1"/>
    </source>
</evidence>
<gene>
    <name evidence="5" type="ORF">CBZ_13350</name>
</gene>
<reference evidence="5 6" key="1">
    <citation type="submission" date="2019-01" db="EMBL/GenBank/DDBJ databases">
        <title>Draft genome sequence of Cellulomonas takizawaensis strain TKZ-21.</title>
        <authorList>
            <person name="Yamamura H."/>
            <person name="Hayashi T."/>
            <person name="Hamada M."/>
            <person name="Serisawa Y."/>
            <person name="Matsuyama K."/>
            <person name="Nakagawa Y."/>
            <person name="Otoguro M."/>
            <person name="Yanagida F."/>
            <person name="Hayakawa M."/>
        </authorList>
    </citation>
    <scope>NUCLEOTIDE SEQUENCE [LARGE SCALE GENOMIC DNA]</scope>
    <source>
        <strain evidence="5 6">NBRC12680</strain>
    </source>
</reference>
<proteinExistence type="inferred from homology"/>
<keyword evidence="6" id="KW-1185">Reference proteome</keyword>
<name>A0A402DQ67_9CELL</name>
<dbReference type="InterPro" id="IPR029044">
    <property type="entry name" value="Nucleotide-diphossugar_trans"/>
</dbReference>
<sequence length="322" mass="35945">MSRPAVRLGSSAEARAWRERGPFLTTGSTSLQVQSVLYLNSFAAIDRSLASLARSAELAGPDRVSVSVRYGDCSPIRCLEPDQVDVLVERYARDLQISYEWFGDNLGSARGHNRLAAGSAADFLLTLNPDVVIAPRTLELLLEPFRRSAVGMTEAKQLPIEHPKEYDRTTGSTSWAATACAVFPRALFESVDGFDAESFFMYCDDVDFSWKVRRAGLMVVHQPAAVVFHDKRVGLGGVWEPTEAERYYSAEAALMLFQKWSRPDLVERTLVDFDNAPDAVYQRAAAEFRRRRDAATLPTPVDDEHEIGIFEQGNYAAHRYVL</sequence>
<evidence type="ECO:0000313" key="6">
    <source>
        <dbReference type="Proteomes" id="UP000289954"/>
    </source>
</evidence>
<dbReference type="PANTHER" id="PTHR43179:SF12">
    <property type="entry name" value="GALACTOFURANOSYLTRANSFERASE GLFT2"/>
    <property type="match status" value="1"/>
</dbReference>
<evidence type="ECO:0000256" key="2">
    <source>
        <dbReference type="ARBA" id="ARBA00006739"/>
    </source>
</evidence>
<organism evidence="5 6">
    <name type="scientific">Cellulomonas biazotea</name>
    <dbReference type="NCBI Taxonomy" id="1709"/>
    <lineage>
        <taxon>Bacteria</taxon>
        <taxon>Bacillati</taxon>
        <taxon>Actinomycetota</taxon>
        <taxon>Actinomycetes</taxon>
        <taxon>Micrococcales</taxon>
        <taxon>Cellulomonadaceae</taxon>
        <taxon>Cellulomonas</taxon>
    </lineage>
</organism>
<dbReference type="EMBL" id="BIMR01000086">
    <property type="protein sequence ID" value="GCE76279.1"/>
    <property type="molecule type" value="Genomic_DNA"/>
</dbReference>
<evidence type="ECO:0000256" key="4">
    <source>
        <dbReference type="ARBA" id="ARBA00022679"/>
    </source>
</evidence>
<comment type="caution">
    <text evidence="5">The sequence shown here is derived from an EMBL/GenBank/DDBJ whole genome shotgun (WGS) entry which is preliminary data.</text>
</comment>
<evidence type="ECO:0000256" key="3">
    <source>
        <dbReference type="ARBA" id="ARBA00022676"/>
    </source>
</evidence>
<accession>A0A402DQ67</accession>
<dbReference type="SUPFAM" id="SSF53448">
    <property type="entry name" value="Nucleotide-diphospho-sugar transferases"/>
    <property type="match status" value="1"/>
</dbReference>
<comment type="pathway">
    <text evidence="1">Cell wall biogenesis; cell wall polysaccharide biosynthesis.</text>
</comment>
<comment type="similarity">
    <text evidence="2">Belongs to the glycosyltransferase 2 family.</text>
</comment>
<dbReference type="GO" id="GO:0016757">
    <property type="term" value="F:glycosyltransferase activity"/>
    <property type="evidence" value="ECO:0007669"/>
    <property type="project" value="UniProtKB-KW"/>
</dbReference>
<protein>
    <submittedName>
        <fullName evidence="5">Glycosyl transferase</fullName>
    </submittedName>
</protein>
<dbReference type="RefSeq" id="WP_218022724.1">
    <property type="nucleotide sequence ID" value="NZ_BIMR01000086.1"/>
</dbReference>
<keyword evidence="4 5" id="KW-0808">Transferase</keyword>
<dbReference type="PANTHER" id="PTHR43179">
    <property type="entry name" value="RHAMNOSYLTRANSFERASE WBBL"/>
    <property type="match status" value="1"/>
</dbReference>
<dbReference type="Gene3D" id="3.90.550.10">
    <property type="entry name" value="Spore Coat Polysaccharide Biosynthesis Protein SpsA, Chain A"/>
    <property type="match status" value="1"/>
</dbReference>
<dbReference type="Proteomes" id="UP000289954">
    <property type="component" value="Unassembled WGS sequence"/>
</dbReference>
<evidence type="ECO:0000256" key="1">
    <source>
        <dbReference type="ARBA" id="ARBA00004776"/>
    </source>
</evidence>
<dbReference type="AlphaFoldDB" id="A0A402DQ67"/>
<keyword evidence="3" id="KW-0328">Glycosyltransferase</keyword>